<evidence type="ECO:0000313" key="3">
    <source>
        <dbReference type="EMBL" id="CDR45610.1"/>
    </source>
</evidence>
<dbReference type="PhylomeDB" id="A0A061BCL9"/>
<organism evidence="3">
    <name type="scientific">Cyberlindnera fabianii</name>
    <name type="common">Yeast</name>
    <name type="synonym">Hansenula fabianii</name>
    <dbReference type="NCBI Taxonomy" id="36022"/>
    <lineage>
        <taxon>Eukaryota</taxon>
        <taxon>Fungi</taxon>
        <taxon>Dikarya</taxon>
        <taxon>Ascomycota</taxon>
        <taxon>Saccharomycotina</taxon>
        <taxon>Saccharomycetes</taxon>
        <taxon>Phaffomycetales</taxon>
        <taxon>Phaffomycetaceae</taxon>
        <taxon>Cyberlindnera</taxon>
    </lineage>
</organism>
<name>A0A061BCL9_CYBFA</name>
<feature type="coiled-coil region" evidence="1">
    <location>
        <begin position="134"/>
        <end position="196"/>
    </location>
</feature>
<feature type="region of interest" description="Disordered" evidence="2">
    <location>
        <begin position="370"/>
        <end position="405"/>
    </location>
</feature>
<feature type="compositionally biased region" description="Basic and acidic residues" evidence="2">
    <location>
        <begin position="207"/>
        <end position="217"/>
    </location>
</feature>
<gene>
    <name evidence="3" type="ORF">CYFA0S_19e00914g</name>
</gene>
<dbReference type="EMBL" id="LK052904">
    <property type="protein sequence ID" value="CDR45610.1"/>
    <property type="molecule type" value="Genomic_DNA"/>
</dbReference>
<protein>
    <submittedName>
        <fullName evidence="3">CYFA0S19e00914g1_1</fullName>
    </submittedName>
</protein>
<dbReference type="OrthoDB" id="4061426at2759"/>
<reference evidence="3" key="1">
    <citation type="journal article" date="2014" name="Genome Announc.">
        <title>Genome sequence of the yeast Cyberlindnera fabianii (Hansenula fabianii).</title>
        <authorList>
            <person name="Freel K.C."/>
            <person name="Sarilar V."/>
            <person name="Neuveglise C."/>
            <person name="Devillers H."/>
            <person name="Friedrich A."/>
            <person name="Schacherer J."/>
        </authorList>
    </citation>
    <scope>NUCLEOTIDE SEQUENCE</scope>
    <source>
        <strain evidence="3">YJS4271</strain>
    </source>
</reference>
<dbReference type="AlphaFoldDB" id="A0A061BCL9"/>
<proteinExistence type="predicted"/>
<sequence>MDYSPSPRRVKPQYDFLDNSIEIGRSEKPFRSSPLKNVSLAANVGSDGIQDMKKKFYNKYSDLKPRDFNSMKPSKTASNDTTDRVFRDLGAKVPLDDDVKINSNMVEKIIKENKKLKDDKDLLQSYAQGCKEKLLKYKLLSDELKKELSDVQKEAHDHQKSAEEWKSKYEEAQLNYKELQLKHESLEAKNGAMKSKYEALKSSNTKEPSRVGKDQEPPKSPVFNFNANNTEDIFANLLSSHEMSNQQGSNQTDPGLQKVESIIGEHIGSIKKDIETLKTLMSQMKSPQVASTVASEPVENATTPPAPVESETTVEPKLVKEDEWIMKETFELNELQNEVKRLYNKLNMREENLRKKNDLKRQLLELSSLLERADEAPPKKTRSSPIGSPLKENQSLNQKVTPTDDDACTKNIVDDSHDIHCQRCRKARETAHNSQDNQPDEPAHFHIDGVKWYV</sequence>
<evidence type="ECO:0000256" key="1">
    <source>
        <dbReference type="SAM" id="Coils"/>
    </source>
</evidence>
<feature type="region of interest" description="Disordered" evidence="2">
    <location>
        <begin position="200"/>
        <end position="222"/>
    </location>
</feature>
<evidence type="ECO:0000256" key="2">
    <source>
        <dbReference type="SAM" id="MobiDB-lite"/>
    </source>
</evidence>
<dbReference type="VEuPathDB" id="FungiDB:BON22_0993"/>
<feature type="compositionally biased region" description="Polar residues" evidence="2">
    <location>
        <begin position="383"/>
        <end position="401"/>
    </location>
</feature>
<accession>A0A061BCL9</accession>
<keyword evidence="1" id="KW-0175">Coiled coil</keyword>